<protein>
    <submittedName>
        <fullName evidence="1">Uncharacterized protein</fullName>
    </submittedName>
</protein>
<organism evidence="1 2">
    <name type="scientific">Callosobruchus maculatus</name>
    <name type="common">Southern cowpea weevil</name>
    <name type="synonym">Pulse bruchid</name>
    <dbReference type="NCBI Taxonomy" id="64391"/>
    <lineage>
        <taxon>Eukaryota</taxon>
        <taxon>Metazoa</taxon>
        <taxon>Ecdysozoa</taxon>
        <taxon>Arthropoda</taxon>
        <taxon>Hexapoda</taxon>
        <taxon>Insecta</taxon>
        <taxon>Pterygota</taxon>
        <taxon>Neoptera</taxon>
        <taxon>Endopterygota</taxon>
        <taxon>Coleoptera</taxon>
        <taxon>Polyphaga</taxon>
        <taxon>Cucujiformia</taxon>
        <taxon>Chrysomeloidea</taxon>
        <taxon>Chrysomelidae</taxon>
        <taxon>Bruchinae</taxon>
        <taxon>Bruchini</taxon>
        <taxon>Callosobruchus</taxon>
    </lineage>
</organism>
<name>A0A653BQM9_CALMS</name>
<dbReference type="AlphaFoldDB" id="A0A653BQM9"/>
<gene>
    <name evidence="1" type="ORF">CALMAC_LOCUS2795</name>
</gene>
<reference evidence="1 2" key="1">
    <citation type="submission" date="2019-01" db="EMBL/GenBank/DDBJ databases">
        <authorList>
            <person name="Sayadi A."/>
        </authorList>
    </citation>
    <scope>NUCLEOTIDE SEQUENCE [LARGE SCALE GENOMIC DNA]</scope>
</reference>
<keyword evidence="2" id="KW-1185">Reference proteome</keyword>
<evidence type="ECO:0000313" key="1">
    <source>
        <dbReference type="EMBL" id="VEN37595.1"/>
    </source>
</evidence>
<proteinExistence type="predicted"/>
<dbReference type="EMBL" id="CAACVG010003541">
    <property type="protein sequence ID" value="VEN37595.1"/>
    <property type="molecule type" value="Genomic_DNA"/>
</dbReference>
<evidence type="ECO:0000313" key="2">
    <source>
        <dbReference type="Proteomes" id="UP000410492"/>
    </source>
</evidence>
<dbReference type="Proteomes" id="UP000410492">
    <property type="component" value="Unassembled WGS sequence"/>
</dbReference>
<sequence length="31" mass="3840">MLLWTVMMLLMMRMTRKLGIARKIFTKQRKI</sequence>
<accession>A0A653BQM9</accession>